<reference evidence="1" key="1">
    <citation type="submission" date="2022-12" db="EMBL/GenBank/DDBJ databases">
        <authorList>
            <person name="Petersen C."/>
        </authorList>
    </citation>
    <scope>NUCLEOTIDE SEQUENCE</scope>
    <source>
        <strain evidence="1">IBT 21472</strain>
    </source>
</reference>
<dbReference type="Pfam" id="PF13092">
    <property type="entry name" value="CENP-L"/>
    <property type="match status" value="1"/>
</dbReference>
<sequence length="346" mass="37990">MEQESHWQLFNTSWTLHRLSPLHHGKDFETLLDNPAALKAYATRLRDQLTGDILAGLHASATTAEDDALSKTGALKKCLWQSISAGAQGRRAGPSFPGILVTLEYENNTYKAALLADAEPENQREGSTFFPLLLTKLPNTLRQTFISFLSTNFDTYCSNLRLPSTFLCKGLEDFVDELRNGRGPSGRSAANETIEEGIKELQLTLAFSPSIAPALRTLNITISRASLIAFLRDEAPKSKRTLKQKLRSPLIGNLTAYLETHLAMQLDLDGSSQNQTSRKHVRLSKIACAAFVLGGEGRMKLVVGAEPAADDQPDDAREQSSPALHASEMLLEMVVRRAIIGDEKTT</sequence>
<accession>A0A9W9PTM9</accession>
<gene>
    <name evidence="1" type="ORF">N7476_008755</name>
</gene>
<dbReference type="InterPro" id="IPR025204">
    <property type="entry name" value="CENP-L"/>
</dbReference>
<dbReference type="EMBL" id="JAPZBO010000008">
    <property type="protein sequence ID" value="KAJ5308099.1"/>
    <property type="molecule type" value="Genomic_DNA"/>
</dbReference>
<evidence type="ECO:0000313" key="1">
    <source>
        <dbReference type="EMBL" id="KAJ5308099.1"/>
    </source>
</evidence>
<dbReference type="AlphaFoldDB" id="A0A9W9PTM9"/>
<comment type="caution">
    <text evidence="1">The sequence shown here is derived from an EMBL/GenBank/DDBJ whole genome shotgun (WGS) entry which is preliminary data.</text>
</comment>
<evidence type="ECO:0000313" key="2">
    <source>
        <dbReference type="Proteomes" id="UP001147746"/>
    </source>
</evidence>
<organism evidence="1 2">
    <name type="scientific">Penicillium atrosanguineum</name>
    <dbReference type="NCBI Taxonomy" id="1132637"/>
    <lineage>
        <taxon>Eukaryota</taxon>
        <taxon>Fungi</taxon>
        <taxon>Dikarya</taxon>
        <taxon>Ascomycota</taxon>
        <taxon>Pezizomycotina</taxon>
        <taxon>Eurotiomycetes</taxon>
        <taxon>Eurotiomycetidae</taxon>
        <taxon>Eurotiales</taxon>
        <taxon>Aspergillaceae</taxon>
        <taxon>Penicillium</taxon>
    </lineage>
</organism>
<keyword evidence="2" id="KW-1185">Reference proteome</keyword>
<name>A0A9W9PTM9_9EURO</name>
<dbReference type="Proteomes" id="UP001147746">
    <property type="component" value="Unassembled WGS sequence"/>
</dbReference>
<protein>
    <submittedName>
        <fullName evidence="1">Uncharacterized protein</fullName>
    </submittedName>
</protein>
<reference evidence="1" key="2">
    <citation type="journal article" date="2023" name="IMA Fungus">
        <title>Comparative genomic study of the Penicillium genus elucidates a diverse pangenome and 15 lateral gene transfer events.</title>
        <authorList>
            <person name="Petersen C."/>
            <person name="Sorensen T."/>
            <person name="Nielsen M.R."/>
            <person name="Sondergaard T.E."/>
            <person name="Sorensen J.L."/>
            <person name="Fitzpatrick D.A."/>
            <person name="Frisvad J.C."/>
            <person name="Nielsen K.L."/>
        </authorList>
    </citation>
    <scope>NUCLEOTIDE SEQUENCE</scope>
    <source>
        <strain evidence="1">IBT 21472</strain>
    </source>
</reference>
<proteinExistence type="predicted"/>